<organism evidence="2 3">
    <name type="scientific">Lophiotrema nucula</name>
    <dbReference type="NCBI Taxonomy" id="690887"/>
    <lineage>
        <taxon>Eukaryota</taxon>
        <taxon>Fungi</taxon>
        <taxon>Dikarya</taxon>
        <taxon>Ascomycota</taxon>
        <taxon>Pezizomycotina</taxon>
        <taxon>Dothideomycetes</taxon>
        <taxon>Pleosporomycetidae</taxon>
        <taxon>Pleosporales</taxon>
        <taxon>Lophiotremataceae</taxon>
        <taxon>Lophiotrema</taxon>
    </lineage>
</organism>
<keyword evidence="3" id="KW-1185">Reference proteome</keyword>
<dbReference type="AlphaFoldDB" id="A0A6A5ZAJ9"/>
<feature type="region of interest" description="Disordered" evidence="1">
    <location>
        <begin position="413"/>
        <end position="452"/>
    </location>
</feature>
<reference evidence="2" key="1">
    <citation type="journal article" date="2020" name="Stud. Mycol.">
        <title>101 Dothideomycetes genomes: a test case for predicting lifestyles and emergence of pathogens.</title>
        <authorList>
            <person name="Haridas S."/>
            <person name="Albert R."/>
            <person name="Binder M."/>
            <person name="Bloem J."/>
            <person name="Labutti K."/>
            <person name="Salamov A."/>
            <person name="Andreopoulos B."/>
            <person name="Baker S."/>
            <person name="Barry K."/>
            <person name="Bills G."/>
            <person name="Bluhm B."/>
            <person name="Cannon C."/>
            <person name="Castanera R."/>
            <person name="Culley D."/>
            <person name="Daum C."/>
            <person name="Ezra D."/>
            <person name="Gonzalez J."/>
            <person name="Henrissat B."/>
            <person name="Kuo A."/>
            <person name="Liang C."/>
            <person name="Lipzen A."/>
            <person name="Lutzoni F."/>
            <person name="Magnuson J."/>
            <person name="Mondo S."/>
            <person name="Nolan M."/>
            <person name="Ohm R."/>
            <person name="Pangilinan J."/>
            <person name="Park H.-J."/>
            <person name="Ramirez L."/>
            <person name="Alfaro M."/>
            <person name="Sun H."/>
            <person name="Tritt A."/>
            <person name="Yoshinaga Y."/>
            <person name="Zwiers L.-H."/>
            <person name="Turgeon B."/>
            <person name="Goodwin S."/>
            <person name="Spatafora J."/>
            <person name="Crous P."/>
            <person name="Grigoriev I."/>
        </authorList>
    </citation>
    <scope>NUCLEOTIDE SEQUENCE</scope>
    <source>
        <strain evidence="2">CBS 627.86</strain>
    </source>
</reference>
<dbReference type="OrthoDB" id="3792554at2759"/>
<evidence type="ECO:0000313" key="3">
    <source>
        <dbReference type="Proteomes" id="UP000799770"/>
    </source>
</evidence>
<feature type="region of interest" description="Disordered" evidence="1">
    <location>
        <begin position="526"/>
        <end position="548"/>
    </location>
</feature>
<protein>
    <submittedName>
        <fullName evidence="2">Uncharacterized protein</fullName>
    </submittedName>
</protein>
<feature type="compositionally biased region" description="Basic residues" evidence="1">
    <location>
        <begin position="438"/>
        <end position="447"/>
    </location>
</feature>
<evidence type="ECO:0000256" key="1">
    <source>
        <dbReference type="SAM" id="MobiDB-lite"/>
    </source>
</evidence>
<feature type="region of interest" description="Disordered" evidence="1">
    <location>
        <begin position="1"/>
        <end position="76"/>
    </location>
</feature>
<evidence type="ECO:0000313" key="2">
    <source>
        <dbReference type="EMBL" id="KAF2115943.1"/>
    </source>
</evidence>
<feature type="region of interest" description="Disordered" evidence="1">
    <location>
        <begin position="571"/>
        <end position="626"/>
    </location>
</feature>
<dbReference type="Proteomes" id="UP000799770">
    <property type="component" value="Unassembled WGS sequence"/>
</dbReference>
<name>A0A6A5ZAJ9_9PLEO</name>
<accession>A0A6A5ZAJ9</accession>
<sequence length="710" mass="77920">MEDFKTKADDEVRPCDPEDIEMPDAGQTATEMDVDVPTQPLPSNLITDDSIDPALNSSAADPQAPLHTKLTPDLPPTLPLNRLPPTFEPVATWQPIYIRAIFNDLINEPCPEIQTLNSSNDRMWDGKSLACLQSAFQAFHLGSRLLGERQGILRFELPPLETGLRITGRNRDLNMQGAEGWRQVPDAGDPCRLVWTHTDFETKEWRVYGRQSIVDILLYVLDVWRMLERSHVSGRLRPVPMSDEKLLSVLESGDWSRCARFMEAKRAVERGCMLDAVVELCTPFVLQPKELDGQIVVFDRKEVSKLMVTRFDGYVQSTETWAPQTLLQSGVILQCMSSASPEQRALDGERRPPTMLKDARLSEKQRECLPKMGMIYNLGSEDDVASLVMRILLYRDEVSSLFREERESLELQIKNGNNDKNATEGEEEETEEPEKLAAKKTKQKRPYVGRGSPLRNCVDIEDAVSDSPMENISRGFDDEDGTMFTTTYLALALTIATLTNALPFDAVQRRRAELAPRAKSYSVINVDGGSTAAPEPSSTVDDSTKTRVETVKVTETPAVVTDTVTATVIKPTATPAPAPASTSSSSSSSSSSTSSSASESKPSSTSQAQSTTSTAPSSTTRPKPSVVTVVVTETPSPAAVSTEYYDDGQWHTRYIVKTFENAAVATPAASSSSSTVPIPSTTLSSVVTSQAFPTLESSTVSHNQTQIPSR</sequence>
<feature type="compositionally biased region" description="Basic and acidic residues" evidence="1">
    <location>
        <begin position="1"/>
        <end position="16"/>
    </location>
</feature>
<dbReference type="EMBL" id="ML977322">
    <property type="protein sequence ID" value="KAF2115943.1"/>
    <property type="molecule type" value="Genomic_DNA"/>
</dbReference>
<proteinExistence type="predicted"/>
<gene>
    <name evidence="2" type="ORF">BDV96DRAFT_599483</name>
</gene>